<accession>A0A951Q4A5</accession>
<dbReference type="NCBIfam" id="TIGR02937">
    <property type="entry name" value="sigma70-ECF"/>
    <property type="match status" value="1"/>
</dbReference>
<reference evidence="6" key="2">
    <citation type="journal article" date="2022" name="Microbiol. Resour. Announc.">
        <title>Metagenome Sequencing to Explore Phylogenomics of Terrestrial Cyanobacteria.</title>
        <authorList>
            <person name="Ward R.D."/>
            <person name="Stajich J.E."/>
            <person name="Johansen J.R."/>
            <person name="Huntemann M."/>
            <person name="Clum A."/>
            <person name="Foster B."/>
            <person name="Foster B."/>
            <person name="Roux S."/>
            <person name="Palaniappan K."/>
            <person name="Varghese N."/>
            <person name="Mukherjee S."/>
            <person name="Reddy T.B.K."/>
            <person name="Daum C."/>
            <person name="Copeland A."/>
            <person name="Chen I.A."/>
            <person name="Ivanova N.N."/>
            <person name="Kyrpides N.C."/>
            <person name="Shapiro N."/>
            <person name="Eloe-Fadrosh E.A."/>
            <person name="Pietrasiak N."/>
        </authorList>
    </citation>
    <scope>NUCLEOTIDE SEQUENCE</scope>
    <source>
        <strain evidence="6">JT2-VF2</strain>
    </source>
</reference>
<dbReference type="InterPro" id="IPR013324">
    <property type="entry name" value="RNA_pol_sigma_r3/r4-like"/>
</dbReference>
<evidence type="ECO:0000256" key="4">
    <source>
        <dbReference type="ARBA" id="ARBA00023163"/>
    </source>
</evidence>
<dbReference type="EMBL" id="JAHHHN010000033">
    <property type="protein sequence ID" value="MBW4565238.1"/>
    <property type="molecule type" value="Genomic_DNA"/>
</dbReference>
<evidence type="ECO:0000256" key="2">
    <source>
        <dbReference type="ARBA" id="ARBA00023082"/>
    </source>
</evidence>
<dbReference type="PANTHER" id="PTHR30385">
    <property type="entry name" value="SIGMA FACTOR F FLAGELLAR"/>
    <property type="match status" value="1"/>
</dbReference>
<dbReference type="GO" id="GO:0006352">
    <property type="term" value="P:DNA-templated transcription initiation"/>
    <property type="evidence" value="ECO:0007669"/>
    <property type="project" value="InterPro"/>
</dbReference>
<feature type="domain" description="RNA polymerase sigma factor 70 region 4 type 2" evidence="5">
    <location>
        <begin position="299"/>
        <end position="350"/>
    </location>
</feature>
<evidence type="ECO:0000256" key="1">
    <source>
        <dbReference type="ARBA" id="ARBA00023015"/>
    </source>
</evidence>
<gene>
    <name evidence="6" type="ORF">KME32_29970</name>
</gene>
<dbReference type="PANTHER" id="PTHR30385:SF7">
    <property type="entry name" value="RNA POLYMERASE SIGMA FACTOR FLIA"/>
    <property type="match status" value="1"/>
</dbReference>
<dbReference type="Proteomes" id="UP000715781">
    <property type="component" value="Unassembled WGS sequence"/>
</dbReference>
<organism evidence="6 7">
    <name type="scientific">Mojavia pulchra JT2-VF2</name>
    <dbReference type="NCBI Taxonomy" id="287848"/>
    <lineage>
        <taxon>Bacteria</taxon>
        <taxon>Bacillati</taxon>
        <taxon>Cyanobacteriota</taxon>
        <taxon>Cyanophyceae</taxon>
        <taxon>Nostocales</taxon>
        <taxon>Nostocaceae</taxon>
    </lineage>
</organism>
<keyword evidence="4" id="KW-0804">Transcription</keyword>
<proteinExistence type="predicted"/>
<dbReference type="InterPro" id="IPR014284">
    <property type="entry name" value="RNA_pol_sigma-70_dom"/>
</dbReference>
<keyword evidence="3" id="KW-0238">DNA-binding</keyword>
<dbReference type="InterPro" id="IPR013249">
    <property type="entry name" value="RNA_pol_sigma70_r4_t2"/>
</dbReference>
<reference evidence="6" key="1">
    <citation type="submission" date="2021-05" db="EMBL/GenBank/DDBJ databases">
        <authorList>
            <person name="Pietrasiak N."/>
            <person name="Ward R."/>
            <person name="Stajich J.E."/>
            <person name="Kurbessoian T."/>
        </authorList>
    </citation>
    <scope>NUCLEOTIDE SEQUENCE</scope>
    <source>
        <strain evidence="6">JT2-VF2</strain>
    </source>
</reference>
<dbReference type="GO" id="GO:0003677">
    <property type="term" value="F:DNA binding"/>
    <property type="evidence" value="ECO:0007669"/>
    <property type="project" value="UniProtKB-KW"/>
</dbReference>
<dbReference type="AlphaFoldDB" id="A0A951Q4A5"/>
<comment type="caution">
    <text evidence="6">The sequence shown here is derived from an EMBL/GenBank/DDBJ whole genome shotgun (WGS) entry which is preliminary data.</text>
</comment>
<dbReference type="GO" id="GO:0016987">
    <property type="term" value="F:sigma factor activity"/>
    <property type="evidence" value="ECO:0007669"/>
    <property type="project" value="UniProtKB-KW"/>
</dbReference>
<name>A0A951Q4A5_9NOST</name>
<evidence type="ECO:0000259" key="5">
    <source>
        <dbReference type="Pfam" id="PF08281"/>
    </source>
</evidence>
<dbReference type="SUPFAM" id="SSF88659">
    <property type="entry name" value="Sigma3 and sigma4 domains of RNA polymerase sigma factors"/>
    <property type="match status" value="1"/>
</dbReference>
<sequence>MHPRQSIIEIFSTFVQFVADRFSHWATESRLRSSMQSCVKRTPQETSEYFWSLYWYKLWQLGESQMLAKQHLTAYLQESCYWVSQKTVNSFASNQYQLSDCFQIAIAHIDRVLKGFNSNQGFSLKNYASSIFASAIRETLRQRHEVDISSDWGLLRKISQKRLQEALQNAGLSKDEIHAYILAWNCFKTLYVPTTPGTSRKLSRPDDQMWEAIAKAYNSQSSQRINPQILEKWLLTAAKATRKYLYPTPESLNISQGGDDSVELLDNLPGNQQASLIEEIIAQEEQQTRISQQTEINQVLVAAIAQLEPEVQQIVQLYYAQGLNQDKIAKHLETKQYTVSRRLTKARENLLKSLANWSRDTLHISVTSDLLKNMSTVMEEWLQSYYGVSPQ</sequence>
<keyword evidence="1" id="KW-0805">Transcription regulation</keyword>
<evidence type="ECO:0000256" key="3">
    <source>
        <dbReference type="ARBA" id="ARBA00023125"/>
    </source>
</evidence>
<dbReference type="Pfam" id="PF08281">
    <property type="entry name" value="Sigma70_r4_2"/>
    <property type="match status" value="1"/>
</dbReference>
<dbReference type="Gene3D" id="1.10.10.10">
    <property type="entry name" value="Winged helix-like DNA-binding domain superfamily/Winged helix DNA-binding domain"/>
    <property type="match status" value="1"/>
</dbReference>
<evidence type="ECO:0000313" key="7">
    <source>
        <dbReference type="Proteomes" id="UP000715781"/>
    </source>
</evidence>
<dbReference type="InterPro" id="IPR036388">
    <property type="entry name" value="WH-like_DNA-bd_sf"/>
</dbReference>
<keyword evidence="2" id="KW-0731">Sigma factor</keyword>
<protein>
    <submittedName>
        <fullName evidence="6">Sigma-70 family RNA polymerase sigma factor</fullName>
    </submittedName>
</protein>
<evidence type="ECO:0000313" key="6">
    <source>
        <dbReference type="EMBL" id="MBW4565238.1"/>
    </source>
</evidence>